<name>A0A0E4C965_9FIRM</name>
<dbReference type="RefSeq" id="WP_052729720.1">
    <property type="nucleotide sequence ID" value="NZ_CGIH01000032.1"/>
</dbReference>
<dbReference type="Proteomes" id="UP000045545">
    <property type="component" value="Unassembled WGS sequence"/>
</dbReference>
<reference evidence="3 4" key="1">
    <citation type="submission" date="2015-03" db="EMBL/GenBank/DDBJ databases">
        <authorList>
            <person name="Murphy D."/>
        </authorList>
    </citation>
    <scope>NUCLEOTIDE SEQUENCE [LARGE SCALE GENOMIC DNA]</scope>
    <source>
        <strain evidence="3 4">OL-4</strain>
    </source>
</reference>
<sequence length="175" mass="19021">MQSIGDKISTFLVKRKLASYGDNLLAKNPGEFFLGRGAEVHVGNNVLLERKVRFSLGDNARVYVGDNTYLSDFANVLALKEIHIGKDCAISWHVLFMDTSSHPFGITGEIPTTKIAPIRVEDHVWIGCRAVILKGVTIGEGAIVANNAVVTRDVPPGTLVGGNPARVIKKDVIWE</sequence>
<keyword evidence="4" id="KW-1185">Reference proteome</keyword>
<dbReference type="GO" id="GO:0016740">
    <property type="term" value="F:transferase activity"/>
    <property type="evidence" value="ECO:0007669"/>
    <property type="project" value="UniProtKB-KW"/>
</dbReference>
<keyword evidence="2" id="KW-0677">Repeat</keyword>
<evidence type="ECO:0000256" key="2">
    <source>
        <dbReference type="ARBA" id="ARBA00022737"/>
    </source>
</evidence>
<organism evidence="3 4">
    <name type="scientific">Syntrophomonas zehnderi OL-4</name>
    <dbReference type="NCBI Taxonomy" id="690567"/>
    <lineage>
        <taxon>Bacteria</taxon>
        <taxon>Bacillati</taxon>
        <taxon>Bacillota</taxon>
        <taxon>Clostridia</taxon>
        <taxon>Eubacteriales</taxon>
        <taxon>Syntrophomonadaceae</taxon>
        <taxon>Syntrophomonas</taxon>
    </lineage>
</organism>
<evidence type="ECO:0000313" key="3">
    <source>
        <dbReference type="EMBL" id="CFX84882.1"/>
    </source>
</evidence>
<dbReference type="STRING" id="690567.2018"/>
<gene>
    <name evidence="3" type="ORF">2018</name>
</gene>
<dbReference type="PROSITE" id="PS00101">
    <property type="entry name" value="HEXAPEP_TRANSFERASES"/>
    <property type="match status" value="1"/>
</dbReference>
<dbReference type="Pfam" id="PF00132">
    <property type="entry name" value="Hexapep"/>
    <property type="match status" value="1"/>
</dbReference>
<dbReference type="EMBL" id="CGIH01000032">
    <property type="protein sequence ID" value="CFX84882.1"/>
    <property type="molecule type" value="Genomic_DNA"/>
</dbReference>
<dbReference type="AlphaFoldDB" id="A0A0E4C965"/>
<dbReference type="Gene3D" id="2.160.10.10">
    <property type="entry name" value="Hexapeptide repeat proteins"/>
    <property type="match status" value="1"/>
</dbReference>
<dbReference type="PANTHER" id="PTHR23416:SF78">
    <property type="entry name" value="LIPOPOLYSACCHARIDE BIOSYNTHESIS O-ACETYL TRANSFERASE WBBJ-RELATED"/>
    <property type="match status" value="1"/>
</dbReference>
<dbReference type="InterPro" id="IPR011004">
    <property type="entry name" value="Trimer_LpxA-like_sf"/>
</dbReference>
<dbReference type="InterPro" id="IPR018357">
    <property type="entry name" value="Hexapep_transf_CS"/>
</dbReference>
<dbReference type="SUPFAM" id="SSF51161">
    <property type="entry name" value="Trimeric LpxA-like enzymes"/>
    <property type="match status" value="1"/>
</dbReference>
<dbReference type="CDD" id="cd04647">
    <property type="entry name" value="LbH_MAT_like"/>
    <property type="match status" value="1"/>
</dbReference>
<proteinExistence type="predicted"/>
<evidence type="ECO:0000256" key="1">
    <source>
        <dbReference type="ARBA" id="ARBA00022679"/>
    </source>
</evidence>
<keyword evidence="1" id="KW-0808">Transferase</keyword>
<protein>
    <submittedName>
        <fullName evidence="3">Trimeric LpxA-like</fullName>
    </submittedName>
</protein>
<dbReference type="InterPro" id="IPR001451">
    <property type="entry name" value="Hexapep"/>
</dbReference>
<evidence type="ECO:0000313" key="4">
    <source>
        <dbReference type="Proteomes" id="UP000045545"/>
    </source>
</evidence>
<dbReference type="PANTHER" id="PTHR23416">
    <property type="entry name" value="SIALIC ACID SYNTHASE-RELATED"/>
    <property type="match status" value="1"/>
</dbReference>
<dbReference type="InterPro" id="IPR051159">
    <property type="entry name" value="Hexapeptide_acetyltransf"/>
</dbReference>
<accession>A0A0E4C965</accession>